<dbReference type="PRINTS" id="PR00463">
    <property type="entry name" value="EP450I"/>
</dbReference>
<evidence type="ECO:0000256" key="8">
    <source>
        <dbReference type="PIRSR" id="PIRSR602401-1"/>
    </source>
</evidence>
<dbReference type="EMBL" id="CM017647">
    <property type="protein sequence ID" value="TYJ04491.1"/>
    <property type="molecule type" value="Genomic_DNA"/>
</dbReference>
<keyword evidence="4 8" id="KW-0479">Metal-binding</keyword>
<dbReference type="InterPro" id="IPR002401">
    <property type="entry name" value="Cyt_P450_E_grp-I"/>
</dbReference>
<dbReference type="GO" id="GO:0005506">
    <property type="term" value="F:iron ion binding"/>
    <property type="evidence" value="ECO:0007669"/>
    <property type="project" value="InterPro"/>
</dbReference>
<evidence type="ECO:0000256" key="1">
    <source>
        <dbReference type="ARBA" id="ARBA00001971"/>
    </source>
</evidence>
<name>A0A5D2WTX4_GOSMU</name>
<dbReference type="Gene3D" id="1.10.630.10">
    <property type="entry name" value="Cytochrome P450"/>
    <property type="match status" value="1"/>
</dbReference>
<dbReference type="FunFam" id="1.10.630.10:FF:000012">
    <property type="entry name" value="Cytochrome P450 family protein"/>
    <property type="match status" value="1"/>
</dbReference>
<organism evidence="11 12">
    <name type="scientific">Gossypium mustelinum</name>
    <name type="common">Cotton</name>
    <name type="synonym">Gossypium caicoense</name>
    <dbReference type="NCBI Taxonomy" id="34275"/>
    <lineage>
        <taxon>Eukaryota</taxon>
        <taxon>Viridiplantae</taxon>
        <taxon>Streptophyta</taxon>
        <taxon>Embryophyta</taxon>
        <taxon>Tracheophyta</taxon>
        <taxon>Spermatophyta</taxon>
        <taxon>Magnoliopsida</taxon>
        <taxon>eudicotyledons</taxon>
        <taxon>Gunneridae</taxon>
        <taxon>Pentapetalae</taxon>
        <taxon>rosids</taxon>
        <taxon>malvids</taxon>
        <taxon>Malvales</taxon>
        <taxon>Malvaceae</taxon>
        <taxon>Malvoideae</taxon>
        <taxon>Gossypium</taxon>
    </lineage>
</organism>
<keyword evidence="7 9" id="KW-0503">Monooxygenase</keyword>
<dbReference type="InterPro" id="IPR017972">
    <property type="entry name" value="Cyt_P450_CS"/>
</dbReference>
<gene>
    <name evidence="11" type="ORF">E1A91_A12G094500v1</name>
</gene>
<accession>A0A5D2WTX4</accession>
<evidence type="ECO:0000313" key="12">
    <source>
        <dbReference type="Proteomes" id="UP000323597"/>
    </source>
</evidence>
<dbReference type="GO" id="GO:0004497">
    <property type="term" value="F:monooxygenase activity"/>
    <property type="evidence" value="ECO:0007669"/>
    <property type="project" value="UniProtKB-KW"/>
</dbReference>
<dbReference type="PRINTS" id="PR00385">
    <property type="entry name" value="P450"/>
</dbReference>
<feature type="transmembrane region" description="Helical" evidence="10">
    <location>
        <begin position="16"/>
        <end position="36"/>
    </location>
</feature>
<evidence type="ECO:0000256" key="6">
    <source>
        <dbReference type="ARBA" id="ARBA00023004"/>
    </source>
</evidence>
<dbReference type="InterPro" id="IPR001128">
    <property type="entry name" value="Cyt_P450"/>
</dbReference>
<keyword evidence="3 8" id="KW-0349">Heme</keyword>
<dbReference type="PROSITE" id="PS00086">
    <property type="entry name" value="CYTOCHROME_P450"/>
    <property type="match status" value="1"/>
</dbReference>
<dbReference type="PANTHER" id="PTHR47944:SF19">
    <property type="entry name" value="CYTOCHROME P450 77A4"/>
    <property type="match status" value="1"/>
</dbReference>
<comment type="cofactor">
    <cofactor evidence="1 8">
        <name>heme</name>
        <dbReference type="ChEBI" id="CHEBI:30413"/>
    </cofactor>
</comment>
<keyword evidence="5 9" id="KW-0560">Oxidoreductase</keyword>
<protein>
    <recommendedName>
        <fullName evidence="13">Cytochrome P450</fullName>
    </recommendedName>
</protein>
<dbReference type="GO" id="GO:0020037">
    <property type="term" value="F:heme binding"/>
    <property type="evidence" value="ECO:0007669"/>
    <property type="project" value="InterPro"/>
</dbReference>
<dbReference type="InterPro" id="IPR036396">
    <property type="entry name" value="Cyt_P450_sf"/>
</dbReference>
<evidence type="ECO:0000256" key="3">
    <source>
        <dbReference type="ARBA" id="ARBA00022617"/>
    </source>
</evidence>
<sequence>MATFFGYFTCNSLPSYAHLFFTFAVFFLSYLVPFLYRKSQSKHLKLPPGPTGWPIVGNLFQVARSGKPFFQYVDDLRRKYGPIFTLRMGTRTIIILSDAMLCHEAFIEKGAIFASRPRENPTRNIFSCNKFTVNSAVYGLEWRSLRRNLVQNMLSSSRIKEFHSIRSQAMDKLIDRLRAEAKANGGVVSVLKNARFAVFCILLMMCFGIEMDEETIEKMDLITKNVLITLDPRIDDFLPILRPFFGKQRKRALQVRKQQVENITPFIQQRRVALRNPGSNNSAMRFSYLDTLFDLKVEGRNSAPSNSELISLCSEFINGGTDTTATVLEWGIAQLIHNPNIQSKLFDEIKSTVGDRTVEEKDVENMKYLQAIVKEVLRKHPPTYFLLTHAATEATTLGGFNIPINANLEVFLPGISEDPKIWSNPEKFDPDRFYLGKEDADITGVTMVKMIPFGAGRRICPGLTMATVHIHLMLARMVQEFEWTAYPPNSHIDFSGKFEFTVVMSNTLKARIKPRMFKQNAYVYWVFNYGLRHLFDSVLYQCYCEWFGYSCNSIRVH</sequence>
<dbReference type="SUPFAM" id="SSF48264">
    <property type="entry name" value="Cytochrome P450"/>
    <property type="match status" value="1"/>
</dbReference>
<evidence type="ECO:0000256" key="4">
    <source>
        <dbReference type="ARBA" id="ARBA00022723"/>
    </source>
</evidence>
<keyword evidence="10" id="KW-0812">Transmembrane</keyword>
<evidence type="ECO:0000256" key="10">
    <source>
        <dbReference type="SAM" id="Phobius"/>
    </source>
</evidence>
<proteinExistence type="inferred from homology"/>
<reference evidence="11 12" key="1">
    <citation type="submission" date="2019-07" db="EMBL/GenBank/DDBJ databases">
        <title>WGS assembly of Gossypium mustelinum.</title>
        <authorList>
            <person name="Chen Z.J."/>
            <person name="Sreedasyam A."/>
            <person name="Ando A."/>
            <person name="Song Q."/>
            <person name="De L."/>
            <person name="Hulse-Kemp A."/>
            <person name="Ding M."/>
            <person name="Ye W."/>
            <person name="Kirkbride R."/>
            <person name="Jenkins J."/>
            <person name="Plott C."/>
            <person name="Lovell J."/>
            <person name="Lin Y.-M."/>
            <person name="Vaughn R."/>
            <person name="Liu B."/>
            <person name="Li W."/>
            <person name="Simpson S."/>
            <person name="Scheffler B."/>
            <person name="Saski C."/>
            <person name="Grover C."/>
            <person name="Hu G."/>
            <person name="Conover J."/>
            <person name="Carlson J."/>
            <person name="Shu S."/>
            <person name="Boston L."/>
            <person name="Williams M."/>
            <person name="Peterson D."/>
            <person name="Mcgee K."/>
            <person name="Jones D."/>
            <person name="Wendel J."/>
            <person name="Stelly D."/>
            <person name="Grimwood J."/>
            <person name="Schmutz J."/>
        </authorList>
    </citation>
    <scope>NUCLEOTIDE SEQUENCE [LARGE SCALE GENOMIC DNA]</scope>
    <source>
        <strain evidence="11">1408120.09</strain>
    </source>
</reference>
<evidence type="ECO:0000313" key="11">
    <source>
        <dbReference type="EMBL" id="TYJ04491.1"/>
    </source>
</evidence>
<dbReference type="GO" id="GO:0016705">
    <property type="term" value="F:oxidoreductase activity, acting on paired donors, with incorporation or reduction of molecular oxygen"/>
    <property type="evidence" value="ECO:0007669"/>
    <property type="project" value="InterPro"/>
</dbReference>
<keyword evidence="10" id="KW-1133">Transmembrane helix</keyword>
<dbReference type="Proteomes" id="UP000323597">
    <property type="component" value="Chromosome A12"/>
</dbReference>
<dbReference type="Pfam" id="PF00067">
    <property type="entry name" value="p450"/>
    <property type="match status" value="1"/>
</dbReference>
<evidence type="ECO:0000256" key="7">
    <source>
        <dbReference type="ARBA" id="ARBA00023033"/>
    </source>
</evidence>
<dbReference type="CDD" id="cd11075">
    <property type="entry name" value="CYP77_89"/>
    <property type="match status" value="1"/>
</dbReference>
<evidence type="ECO:0008006" key="13">
    <source>
        <dbReference type="Google" id="ProtNLM"/>
    </source>
</evidence>
<dbReference type="AlphaFoldDB" id="A0A5D2WTX4"/>
<keyword evidence="12" id="KW-1185">Reference proteome</keyword>
<feature type="binding site" description="axial binding residue" evidence="8">
    <location>
        <position position="460"/>
    </location>
    <ligand>
        <name>heme</name>
        <dbReference type="ChEBI" id="CHEBI:30413"/>
    </ligand>
    <ligandPart>
        <name>Fe</name>
        <dbReference type="ChEBI" id="CHEBI:18248"/>
    </ligandPart>
</feature>
<keyword evidence="6 8" id="KW-0408">Iron</keyword>
<evidence type="ECO:0000256" key="9">
    <source>
        <dbReference type="RuleBase" id="RU000461"/>
    </source>
</evidence>
<evidence type="ECO:0000256" key="2">
    <source>
        <dbReference type="ARBA" id="ARBA00010617"/>
    </source>
</evidence>
<keyword evidence="10" id="KW-0472">Membrane</keyword>
<comment type="similarity">
    <text evidence="2 9">Belongs to the cytochrome P450 family.</text>
</comment>
<evidence type="ECO:0000256" key="5">
    <source>
        <dbReference type="ARBA" id="ARBA00023002"/>
    </source>
</evidence>
<dbReference type="PANTHER" id="PTHR47944">
    <property type="entry name" value="CYTOCHROME P450 98A9"/>
    <property type="match status" value="1"/>
</dbReference>